<name>A0A059F853_9PROT</name>
<dbReference type="EMBL" id="ARYJ01000011">
    <property type="protein sequence ID" value="KCZ86775.1"/>
    <property type="molecule type" value="Genomic_DNA"/>
</dbReference>
<reference evidence="1 2" key="1">
    <citation type="journal article" date="2014" name="Antonie Van Leeuwenhoek">
        <title>Hyphomonas beringensis sp. nov. and Hyphomonas chukchiensis sp. nov., isolated from surface seawater of the Bering Sea and Chukchi Sea.</title>
        <authorList>
            <person name="Li C."/>
            <person name="Lai Q."/>
            <person name="Li G."/>
            <person name="Dong C."/>
            <person name="Wang J."/>
            <person name="Liao Y."/>
            <person name="Shao Z."/>
        </authorList>
    </citation>
    <scope>NUCLEOTIDE SEQUENCE [LARGE SCALE GENOMIC DNA]</scope>
    <source>
        <strain evidence="1 2">VP2</strain>
    </source>
</reference>
<dbReference type="Proteomes" id="UP000024816">
    <property type="component" value="Unassembled WGS sequence"/>
</dbReference>
<gene>
    <name evidence="1" type="ORF">HJA_14279</name>
</gene>
<dbReference type="AntiFam" id="ANF00063">
    <property type="entry name" value="Antisense to ATP synthase alpha subunit"/>
</dbReference>
<dbReference type="AlphaFoldDB" id="A0A059F853"/>
<proteinExistence type="predicted"/>
<dbReference type="eggNOG" id="ENOG502ZC43">
    <property type="taxonomic scope" value="Bacteria"/>
</dbReference>
<sequence>MHGLGDLLRGFHAGDPVFQVLQAGHVRPSSSCSVVRGSGKLRSEVVQGLLDSSFNLVGESFLSGDLGQQVLVRTTEVSQQLFLVARHVFQLDLVEVATRTGVDHADLLFHQQRRVLRLLEEFGQAGTAVQQALGGSVQVGTEFREGGHLTVLGEFALHGAGNFLHRFRLGSRAHARHRQTDVHGRADTLVEQVRLKEDLAVGDRDHVRRNVGRHVVGLGFNDRQGRQRAGTVLFVQLGSTLQKARVQVEHVTRISFAARRTAQ</sequence>
<evidence type="ECO:0000313" key="2">
    <source>
        <dbReference type="Proteomes" id="UP000024816"/>
    </source>
</evidence>
<protein>
    <submittedName>
        <fullName evidence="1">Acetylglutamate semialdehyde dehydrogenase</fullName>
    </submittedName>
</protein>
<accession>A0A059F853</accession>
<comment type="caution">
    <text evidence="1">The sequence shown here is derived from an EMBL/GenBank/DDBJ whole genome shotgun (WGS) entry which is preliminary data.</text>
</comment>
<evidence type="ECO:0000313" key="1">
    <source>
        <dbReference type="EMBL" id="KCZ86775.1"/>
    </source>
</evidence>
<keyword evidence="2" id="KW-1185">Reference proteome</keyword>
<dbReference type="STRING" id="1280952.HJA_14279"/>
<organism evidence="1 2">
    <name type="scientific">Hyphomonas jannaschiana VP2</name>
    <dbReference type="NCBI Taxonomy" id="1280952"/>
    <lineage>
        <taxon>Bacteria</taxon>
        <taxon>Pseudomonadati</taxon>
        <taxon>Pseudomonadota</taxon>
        <taxon>Alphaproteobacteria</taxon>
        <taxon>Hyphomonadales</taxon>
        <taxon>Hyphomonadaceae</taxon>
        <taxon>Hyphomonas</taxon>
    </lineage>
</organism>